<dbReference type="PROSITE" id="PS50878">
    <property type="entry name" value="RT_POL"/>
    <property type="match status" value="1"/>
</dbReference>
<evidence type="ECO:0000256" key="3">
    <source>
        <dbReference type="ARBA" id="ARBA00022722"/>
    </source>
</evidence>
<dbReference type="PANTHER" id="PTHR37984">
    <property type="entry name" value="PROTEIN CBG26694"/>
    <property type="match status" value="1"/>
</dbReference>
<dbReference type="PANTHER" id="PTHR37984:SF5">
    <property type="entry name" value="PROTEIN NYNRIN-LIKE"/>
    <property type="match status" value="1"/>
</dbReference>
<keyword evidence="4" id="KW-0378">Hydrolase</keyword>
<keyword evidence="6" id="KW-0511">Multifunctional enzyme</keyword>
<dbReference type="Pfam" id="PF00078">
    <property type="entry name" value="RVT_1"/>
    <property type="match status" value="1"/>
</dbReference>
<keyword evidence="11" id="KW-1185">Reference proteome</keyword>
<dbReference type="Gene3D" id="3.10.10.10">
    <property type="entry name" value="HIV Type 1 Reverse Transcriptase, subunit A, domain 1"/>
    <property type="match status" value="1"/>
</dbReference>
<dbReference type="InterPro" id="IPR005162">
    <property type="entry name" value="Retrotrans_gag_dom"/>
</dbReference>
<dbReference type="InterPro" id="IPR021109">
    <property type="entry name" value="Peptidase_aspartic_dom_sf"/>
</dbReference>
<dbReference type="InterPro" id="IPR000477">
    <property type="entry name" value="RT_dom"/>
</dbReference>
<evidence type="ECO:0000259" key="10">
    <source>
        <dbReference type="PROSITE" id="PS50994"/>
    </source>
</evidence>
<evidence type="ECO:0000256" key="7">
    <source>
        <dbReference type="SAM" id="MobiDB-lite"/>
    </source>
</evidence>
<keyword evidence="2" id="KW-0548">Nucleotidyltransferase</keyword>
<keyword evidence="5" id="KW-0233">DNA recombination</keyword>
<protein>
    <submittedName>
        <fullName evidence="12">Uncharacterized protein LOC111241956</fullName>
    </submittedName>
</protein>
<feature type="region of interest" description="Disordered" evidence="7">
    <location>
        <begin position="363"/>
        <end position="422"/>
    </location>
</feature>
<sequence>MIRQQQEAHQKLAEEMARLKERRPEMTEDNSRTGGHNEGHRNDHNDDHYSGQNDGRHDDSGRPPRSPELLPFTEVVMQATMPDRPPPQIEKFDGTTDPEQHLRNFVDSMAFYSKNDPVKCRAFSLSLKDKALEWYYTLPPNSIDSFHTVTTLFKRQFSANRREKMSAAELVNLKQGRDEPLRTFMRRYSEAARRVKGVTHEFIINNLPNCLKPGFVSESLYAELQKTMEELQEKMTKFIKMEDQRHYRKKVEAPITEAKREDQRSHDKGHNQRLPRRGPPVPLNPRYDHYAHLTVPREKVFEKALQTNPITVRRRRSPRDANGSKTCRFHDNRGHSTEGCQSLKDEIERLIRAEYLGEFVKADTSQRGCSPKRIRKSPEPSRRKTERSRERSRSRSRKRDTTLRGRIDTISGGFAEGGASSSARKRHLQNLRSVHTITQNPLSMPDITFTDRDFHAPDPEQDDHMVITARITPYDVSKVLIDQGSSVNVLYWTTFQKMELTEDAITPFHEQIVGFAGERVDTRGYLDLRTRLGTGDKAKELRVRFLLVEANNSYNTLIGRPCLNAFGAILSTPHLAMKFPSESGVICTVRADQKTARQCYTASLKATTYKKEKWPEAILVDLDPRTNTDDRIQPQGEIKPFVLGKNAEQTTNIGADLTSVEESNLTTLLKTNNQLFAWNASDMPGIHPSVITHKLSIFREARPITQKKRRLGTEKRVVVQKEVDKLVKAGFVREITYTTWLANVVMVKKANGQWRMCVDFTDLNKACPKDNYPLPSIDRLIDGASGHTILSFLDAYSRYNQISMYAPDRDNTAFITEQANYCYEVMSLGLKNAGTTYQTLMDKIFQNQIGRCMEVYVDDMVVRSCSHQQHLKDLAEVFHQLKQYGLRLKPSKCTFGVSTGKFLGFMLTNRGIEANPDKCRAILEMRSPTKLKEVQCLVGRLTALSRFIPKLSDHIKPILKNMKKNVPRHWDDHCEAAFSALKNILTNLSIMSRPTEGFDLQLYLSESSHSVSAALIQEASIFKLIHFVSRTLQGAEERYSQVEKVALALLTAARRLRLYFQSHQVIIRTNHPIARILRKPDLAGRMGSIKGQHLADFAAELPPTAEPSVWNLSVDGSSDKRGGGAGIVLEGPNGLLVEQAVSFTFQLSNNQAEYEALISGLLLAAELDIEHLECRMDSQLVVGHINGTFQVKDNHLLRYYHKVSDLIKAFATFKITHVPRAQNSRADLLFKLTHARGNSQLTSVIKTMLEKPLLETCSTSVIPPKADWRQDIIQLMIEQEQGVRELHHDICGSHSGKRTLRAKILRAGFYWPTIEQDCKEFIQKCISCQSHGHDTRIPLSELMGIISPWPFAQWGMDIVGPLPLAKGQCKYLLVAIDYFTKWIEAEALATISARKVQSFIWHLICRFGISQKIITDNGQQFIDRTLEDFLKGLDIKHVTSSVDHPQTNGQAEAANKAIISELKKRLGQAKDLWVEELPEVLWAYRCTPHGSTRETPFNLTYGTDAMLPVEVGEPSLRRHIQDMTLNDEQLRLNLDTLPERHEIALIKNEAQKRLIARRYNTKVKPRNFTEGDLVWRKRGDARKNKAHGKLADNWEGPLRISEDLKNEAY</sequence>
<evidence type="ECO:0000256" key="4">
    <source>
        <dbReference type="ARBA" id="ARBA00022759"/>
    </source>
</evidence>
<dbReference type="SUPFAM" id="SSF53098">
    <property type="entry name" value="Ribonuclease H-like"/>
    <property type="match status" value="2"/>
</dbReference>
<dbReference type="Proteomes" id="UP000087766">
    <property type="component" value="Chromosome 7"/>
</dbReference>
<dbReference type="InterPro" id="IPR036397">
    <property type="entry name" value="RNaseH_sf"/>
</dbReference>
<feature type="compositionally biased region" description="Basic and acidic residues" evidence="7">
    <location>
        <begin position="257"/>
        <end position="270"/>
    </location>
</feature>
<evidence type="ECO:0000313" key="11">
    <source>
        <dbReference type="Proteomes" id="UP000087766"/>
    </source>
</evidence>
<evidence type="ECO:0000256" key="5">
    <source>
        <dbReference type="ARBA" id="ARBA00023172"/>
    </source>
</evidence>
<evidence type="ECO:0000256" key="6">
    <source>
        <dbReference type="ARBA" id="ARBA00023268"/>
    </source>
</evidence>
<dbReference type="CDD" id="cd09279">
    <property type="entry name" value="RNase_HI_like"/>
    <property type="match status" value="1"/>
</dbReference>
<evidence type="ECO:0000259" key="8">
    <source>
        <dbReference type="PROSITE" id="PS50878"/>
    </source>
</evidence>
<dbReference type="RefSeq" id="XP_022638464.1">
    <property type="nucleotide sequence ID" value="XM_022782743.1"/>
</dbReference>
<dbReference type="Gene3D" id="2.40.70.10">
    <property type="entry name" value="Acid Proteases"/>
    <property type="match status" value="1"/>
</dbReference>
<feature type="region of interest" description="Disordered" evidence="7">
    <location>
        <begin position="306"/>
        <end position="340"/>
    </location>
</feature>
<dbReference type="InterPro" id="IPR041577">
    <property type="entry name" value="RT_RNaseH_2"/>
</dbReference>
<dbReference type="CDD" id="cd00303">
    <property type="entry name" value="retropepsin_like"/>
    <property type="match status" value="1"/>
</dbReference>
<keyword evidence="4" id="KW-0255">Endonuclease</keyword>
<dbReference type="InterPro" id="IPR043128">
    <property type="entry name" value="Rev_trsase/Diguanyl_cyclase"/>
</dbReference>
<evidence type="ECO:0000313" key="12">
    <source>
        <dbReference type="RefSeq" id="XP_022638464.1"/>
    </source>
</evidence>
<dbReference type="InterPro" id="IPR050951">
    <property type="entry name" value="Retrovirus_Pol_polyprotein"/>
</dbReference>
<feature type="compositionally biased region" description="Basic and acidic residues" evidence="7">
    <location>
        <begin position="376"/>
        <end position="407"/>
    </location>
</feature>
<dbReference type="PROSITE" id="PS50879">
    <property type="entry name" value="RNASE_H_1"/>
    <property type="match status" value="1"/>
</dbReference>
<proteinExistence type="predicted"/>
<dbReference type="InterPro" id="IPR041588">
    <property type="entry name" value="Integrase_H2C2"/>
</dbReference>
<dbReference type="PROSITE" id="PS50994">
    <property type="entry name" value="INTEGRASE"/>
    <property type="match status" value="1"/>
</dbReference>
<feature type="region of interest" description="Disordered" evidence="7">
    <location>
        <begin position="252"/>
        <end position="286"/>
    </location>
</feature>
<dbReference type="Pfam" id="PF17921">
    <property type="entry name" value="Integrase_H2C2"/>
    <property type="match status" value="1"/>
</dbReference>
<dbReference type="GO" id="GO:0016779">
    <property type="term" value="F:nucleotidyltransferase activity"/>
    <property type="evidence" value="ECO:0007669"/>
    <property type="project" value="UniProtKB-KW"/>
</dbReference>
<dbReference type="KEGG" id="vra:111241956"/>
<accession>A0A3Q0F779</accession>
<dbReference type="GeneID" id="111241956"/>
<organism evidence="11 12">
    <name type="scientific">Vigna radiata var. radiata</name>
    <name type="common">Mung bean</name>
    <name type="synonym">Phaseolus aureus</name>
    <dbReference type="NCBI Taxonomy" id="3916"/>
    <lineage>
        <taxon>Eukaryota</taxon>
        <taxon>Viridiplantae</taxon>
        <taxon>Streptophyta</taxon>
        <taxon>Embryophyta</taxon>
        <taxon>Tracheophyta</taxon>
        <taxon>Spermatophyta</taxon>
        <taxon>Magnoliopsida</taxon>
        <taxon>eudicotyledons</taxon>
        <taxon>Gunneridae</taxon>
        <taxon>Pentapetalae</taxon>
        <taxon>rosids</taxon>
        <taxon>fabids</taxon>
        <taxon>Fabales</taxon>
        <taxon>Fabaceae</taxon>
        <taxon>Papilionoideae</taxon>
        <taxon>50 kb inversion clade</taxon>
        <taxon>NPAAA clade</taxon>
        <taxon>indigoferoid/millettioid clade</taxon>
        <taxon>Phaseoleae</taxon>
        <taxon>Vigna</taxon>
    </lineage>
</organism>
<dbReference type="GO" id="GO:0004523">
    <property type="term" value="F:RNA-DNA hybrid ribonuclease activity"/>
    <property type="evidence" value="ECO:0007669"/>
    <property type="project" value="InterPro"/>
</dbReference>
<dbReference type="STRING" id="3916.A0A3Q0F779"/>
<dbReference type="Gene3D" id="3.30.420.10">
    <property type="entry name" value="Ribonuclease H-like superfamily/Ribonuclease H"/>
    <property type="match status" value="2"/>
</dbReference>
<feature type="domain" description="Reverse transcriptase" evidence="8">
    <location>
        <begin position="728"/>
        <end position="907"/>
    </location>
</feature>
<dbReference type="CDD" id="cd01647">
    <property type="entry name" value="RT_LTR"/>
    <property type="match status" value="1"/>
</dbReference>
<dbReference type="Gene3D" id="3.30.70.270">
    <property type="match status" value="2"/>
</dbReference>
<dbReference type="Pfam" id="PF17919">
    <property type="entry name" value="RT_RNaseH_2"/>
    <property type="match status" value="1"/>
</dbReference>
<dbReference type="InterPro" id="IPR043502">
    <property type="entry name" value="DNA/RNA_pol_sf"/>
</dbReference>
<dbReference type="OrthoDB" id="912942at2759"/>
<name>A0A3Q0F779_VIGRR</name>
<dbReference type="InterPro" id="IPR012337">
    <property type="entry name" value="RNaseH-like_sf"/>
</dbReference>
<evidence type="ECO:0000256" key="1">
    <source>
        <dbReference type="ARBA" id="ARBA00022679"/>
    </source>
</evidence>
<dbReference type="SUPFAM" id="SSF56672">
    <property type="entry name" value="DNA/RNA polymerases"/>
    <property type="match status" value="1"/>
</dbReference>
<evidence type="ECO:0000259" key="9">
    <source>
        <dbReference type="PROSITE" id="PS50879"/>
    </source>
</evidence>
<feature type="domain" description="RNase H type-1" evidence="9">
    <location>
        <begin position="1106"/>
        <end position="1235"/>
    </location>
</feature>
<gene>
    <name evidence="12" type="primary">LOC111241956</name>
</gene>
<dbReference type="GO" id="GO:0003676">
    <property type="term" value="F:nucleic acid binding"/>
    <property type="evidence" value="ECO:0007669"/>
    <property type="project" value="InterPro"/>
</dbReference>
<dbReference type="GO" id="GO:0006310">
    <property type="term" value="P:DNA recombination"/>
    <property type="evidence" value="ECO:0007669"/>
    <property type="project" value="UniProtKB-KW"/>
</dbReference>
<feature type="compositionally biased region" description="Basic and acidic residues" evidence="7">
    <location>
        <begin position="1"/>
        <end position="62"/>
    </location>
</feature>
<keyword evidence="3" id="KW-0540">Nuclease</keyword>
<feature type="compositionally biased region" description="Low complexity" evidence="7">
    <location>
        <begin position="411"/>
        <end position="422"/>
    </location>
</feature>
<dbReference type="InterPro" id="IPR001584">
    <property type="entry name" value="Integrase_cat-core"/>
</dbReference>
<dbReference type="Pfam" id="PF00665">
    <property type="entry name" value="rve"/>
    <property type="match status" value="1"/>
</dbReference>
<dbReference type="Gene3D" id="1.10.340.70">
    <property type="match status" value="1"/>
</dbReference>
<dbReference type="Pfam" id="PF13456">
    <property type="entry name" value="RVT_3"/>
    <property type="match status" value="1"/>
</dbReference>
<reference evidence="11" key="1">
    <citation type="journal article" date="2014" name="Nat. Commun.">
        <title>Genome sequence of mungbean and insights into evolution within Vigna species.</title>
        <authorList>
            <person name="Kang Y.J."/>
            <person name="Kim S.K."/>
            <person name="Kim M.Y."/>
            <person name="Lestari P."/>
            <person name="Kim K.H."/>
            <person name="Ha B.K."/>
            <person name="Jun T.H."/>
            <person name="Hwang W.J."/>
            <person name="Lee T."/>
            <person name="Lee J."/>
            <person name="Shim S."/>
            <person name="Yoon M.Y."/>
            <person name="Jang Y.E."/>
            <person name="Han K.S."/>
            <person name="Taeprayoon P."/>
            <person name="Yoon N."/>
            <person name="Somta P."/>
            <person name="Tanya P."/>
            <person name="Kim K.S."/>
            <person name="Gwag J.G."/>
            <person name="Moon J.K."/>
            <person name="Lee Y.H."/>
            <person name="Park B.S."/>
            <person name="Bombarely A."/>
            <person name="Doyle J.J."/>
            <person name="Jackson S.A."/>
            <person name="Schafleitner R."/>
            <person name="Srinives P."/>
            <person name="Varshney R.K."/>
            <person name="Lee S.H."/>
        </authorList>
    </citation>
    <scope>NUCLEOTIDE SEQUENCE [LARGE SCALE GENOMIC DNA]</scope>
    <source>
        <strain evidence="11">cv. VC1973A</strain>
    </source>
</reference>
<dbReference type="InterPro" id="IPR002156">
    <property type="entry name" value="RNaseH_domain"/>
</dbReference>
<feature type="domain" description="Integrase catalytic" evidence="10">
    <location>
        <begin position="1346"/>
        <end position="1504"/>
    </location>
</feature>
<evidence type="ECO:0000256" key="2">
    <source>
        <dbReference type="ARBA" id="ARBA00022695"/>
    </source>
</evidence>
<dbReference type="Pfam" id="PF03732">
    <property type="entry name" value="Retrotrans_gag"/>
    <property type="match status" value="1"/>
</dbReference>
<feature type="region of interest" description="Disordered" evidence="7">
    <location>
        <begin position="1"/>
        <end position="68"/>
    </location>
</feature>
<reference evidence="12" key="2">
    <citation type="submission" date="2025-08" db="UniProtKB">
        <authorList>
            <consortium name="RefSeq"/>
        </authorList>
    </citation>
    <scope>IDENTIFICATION</scope>
    <source>
        <tissue evidence="12">Leaf</tissue>
    </source>
</reference>
<keyword evidence="1" id="KW-0808">Transferase</keyword>
<dbReference type="GO" id="GO:0015074">
    <property type="term" value="P:DNA integration"/>
    <property type="evidence" value="ECO:0007669"/>
    <property type="project" value="InterPro"/>
</dbReference>